<comment type="caution">
    <text evidence="10">The sequence shown here is derived from an EMBL/GenBank/DDBJ whole genome shotgun (WGS) entry which is preliminary data.</text>
</comment>
<gene>
    <name evidence="10" type="ORF">HYT38_01045</name>
</gene>
<proteinExistence type="predicted"/>
<evidence type="ECO:0000256" key="3">
    <source>
        <dbReference type="ARBA" id="ARBA00022679"/>
    </source>
</evidence>
<protein>
    <submittedName>
        <fullName evidence="10">B12-binding domain-containing radical SAM protein</fullName>
    </submittedName>
</protein>
<dbReference type="SMART" id="SM00729">
    <property type="entry name" value="Elp3"/>
    <property type="match status" value="1"/>
</dbReference>
<dbReference type="PROSITE" id="PS51918">
    <property type="entry name" value="RADICAL_SAM"/>
    <property type="match status" value="1"/>
</dbReference>
<reference evidence="10" key="1">
    <citation type="submission" date="2020-07" db="EMBL/GenBank/DDBJ databases">
        <title>Huge and variable diversity of episymbiotic CPR bacteria and DPANN archaea in groundwater ecosystems.</title>
        <authorList>
            <person name="He C.Y."/>
            <person name="Keren R."/>
            <person name="Whittaker M."/>
            <person name="Farag I.F."/>
            <person name="Doudna J."/>
            <person name="Cate J.H.D."/>
            <person name="Banfield J.F."/>
        </authorList>
    </citation>
    <scope>NUCLEOTIDE SEQUENCE</scope>
    <source>
        <strain evidence="10">NC_groundwater_191_Ag_S-0.1um_45_8</strain>
    </source>
</reference>
<keyword evidence="7" id="KW-0411">Iron-sulfur</keyword>
<dbReference type="InterPro" id="IPR023404">
    <property type="entry name" value="rSAM_horseshoe"/>
</dbReference>
<dbReference type="AlphaFoldDB" id="A0A9D6HQH8"/>
<dbReference type="Gene3D" id="3.80.30.20">
    <property type="entry name" value="tm_1862 like domain"/>
    <property type="match status" value="1"/>
</dbReference>
<dbReference type="Pfam" id="PF02310">
    <property type="entry name" value="B12-binding"/>
    <property type="match status" value="1"/>
</dbReference>
<name>A0A9D6HQH8_9BACT</name>
<evidence type="ECO:0000259" key="8">
    <source>
        <dbReference type="PROSITE" id="PS51332"/>
    </source>
</evidence>
<comment type="cofactor">
    <cofactor evidence="1">
        <name>[4Fe-4S] cluster</name>
        <dbReference type="ChEBI" id="CHEBI:49883"/>
    </cofactor>
</comment>
<keyword evidence="2" id="KW-0489">Methyltransferase</keyword>
<evidence type="ECO:0000259" key="9">
    <source>
        <dbReference type="PROSITE" id="PS51918"/>
    </source>
</evidence>
<evidence type="ECO:0000256" key="7">
    <source>
        <dbReference type="ARBA" id="ARBA00023014"/>
    </source>
</evidence>
<dbReference type="InterPro" id="IPR058240">
    <property type="entry name" value="rSAM_sf"/>
</dbReference>
<dbReference type="Proteomes" id="UP000786662">
    <property type="component" value="Unassembled WGS sequence"/>
</dbReference>
<dbReference type="InterPro" id="IPR006158">
    <property type="entry name" value="Cobalamin-bd"/>
</dbReference>
<keyword evidence="3" id="KW-0808">Transferase</keyword>
<evidence type="ECO:0000256" key="4">
    <source>
        <dbReference type="ARBA" id="ARBA00022691"/>
    </source>
</evidence>
<dbReference type="SFLD" id="SFLDS00029">
    <property type="entry name" value="Radical_SAM"/>
    <property type="match status" value="1"/>
</dbReference>
<feature type="domain" description="Radical SAM core" evidence="9">
    <location>
        <begin position="175"/>
        <end position="423"/>
    </location>
</feature>
<dbReference type="EMBL" id="JACOYY010000033">
    <property type="protein sequence ID" value="MBI2052251.1"/>
    <property type="molecule type" value="Genomic_DNA"/>
</dbReference>
<dbReference type="PANTHER" id="PTHR43409">
    <property type="entry name" value="ANAEROBIC MAGNESIUM-PROTOPORPHYRIN IX MONOMETHYL ESTER CYCLASE-RELATED"/>
    <property type="match status" value="1"/>
</dbReference>
<evidence type="ECO:0000256" key="2">
    <source>
        <dbReference type="ARBA" id="ARBA00022603"/>
    </source>
</evidence>
<evidence type="ECO:0000313" key="11">
    <source>
        <dbReference type="Proteomes" id="UP000786662"/>
    </source>
</evidence>
<dbReference type="PANTHER" id="PTHR43409:SF7">
    <property type="entry name" value="BLL1977 PROTEIN"/>
    <property type="match status" value="1"/>
</dbReference>
<dbReference type="CDD" id="cd01335">
    <property type="entry name" value="Radical_SAM"/>
    <property type="match status" value="1"/>
</dbReference>
<keyword evidence="4" id="KW-0949">S-adenosyl-L-methionine</keyword>
<sequence length="464" mass="52354">MGTEADKLEDTFNRPVMQPNGLIRIGMSPDRIRELIVSGGYDVVAIHSNFTPQTRMVLETAKIVKEIDPEILVISGGVNARHIPERFLGTGLVDLICITEGERIIVKAVKQWRLQRSFDGVDGIVFMESNRLVWRPADPDSVIQNLDDLPVPAWHKLPLEKYAEVTSPHGDVVLNERHIYAPLMTSRGCPFKCAYCHISLEKSYPGDIGNLRLKSVDRVIQEIDVLKSLGVKKVYFEDDSLLAKKARVKDIFGRLLGAGLKIADVNGVNLVHLFVRDAVTKKLKVDQEYLELLYASGFDQISFPVESGSQRVLDKYATAKLHLETMDVVELVRIAARVGISCPVGIMMGFPDETEAEILQSVELARRLVDAGAKYCSFYIPIPFPGSQLYHMAISGGHLDLDFDPDIMNWHRPVMKKTTVPPERVLELREWAWRSVNHNDYVAERLSKNIGRRWDSFKPVNDKK</sequence>
<evidence type="ECO:0000313" key="10">
    <source>
        <dbReference type="EMBL" id="MBI2052251.1"/>
    </source>
</evidence>
<accession>A0A9D6HQH8</accession>
<organism evidence="10 11">
    <name type="scientific">Candidatus Sungiibacteriota bacterium</name>
    <dbReference type="NCBI Taxonomy" id="2750080"/>
    <lineage>
        <taxon>Bacteria</taxon>
        <taxon>Candidatus Sungiibacteriota</taxon>
    </lineage>
</organism>
<dbReference type="Gene3D" id="3.40.50.280">
    <property type="entry name" value="Cobalamin-binding domain"/>
    <property type="match status" value="1"/>
</dbReference>
<evidence type="ECO:0000256" key="1">
    <source>
        <dbReference type="ARBA" id="ARBA00001966"/>
    </source>
</evidence>
<keyword evidence="5" id="KW-0479">Metal-binding</keyword>
<dbReference type="Pfam" id="PF04055">
    <property type="entry name" value="Radical_SAM"/>
    <property type="match status" value="1"/>
</dbReference>
<dbReference type="SFLD" id="SFLDG01082">
    <property type="entry name" value="B12-binding_domain_containing"/>
    <property type="match status" value="1"/>
</dbReference>
<dbReference type="InterPro" id="IPR034466">
    <property type="entry name" value="Methyltransferase_Class_B"/>
</dbReference>
<dbReference type="InterPro" id="IPR051198">
    <property type="entry name" value="BchE-like"/>
</dbReference>
<dbReference type="PROSITE" id="PS51332">
    <property type="entry name" value="B12_BINDING"/>
    <property type="match status" value="1"/>
</dbReference>
<dbReference type="GO" id="GO:0031419">
    <property type="term" value="F:cobalamin binding"/>
    <property type="evidence" value="ECO:0007669"/>
    <property type="project" value="InterPro"/>
</dbReference>
<feature type="domain" description="B12-binding" evidence="8">
    <location>
        <begin position="1"/>
        <end position="119"/>
    </location>
</feature>
<evidence type="ECO:0000256" key="6">
    <source>
        <dbReference type="ARBA" id="ARBA00023004"/>
    </source>
</evidence>
<dbReference type="GO" id="GO:0046872">
    <property type="term" value="F:metal ion binding"/>
    <property type="evidence" value="ECO:0007669"/>
    <property type="project" value="UniProtKB-KW"/>
</dbReference>
<dbReference type="SUPFAM" id="SSF102114">
    <property type="entry name" value="Radical SAM enzymes"/>
    <property type="match status" value="1"/>
</dbReference>
<dbReference type="GO" id="GO:0003824">
    <property type="term" value="F:catalytic activity"/>
    <property type="evidence" value="ECO:0007669"/>
    <property type="project" value="InterPro"/>
</dbReference>
<keyword evidence="6" id="KW-0408">Iron</keyword>
<dbReference type="InterPro" id="IPR007197">
    <property type="entry name" value="rSAM"/>
</dbReference>
<dbReference type="SFLD" id="SFLDG01123">
    <property type="entry name" value="methyltransferase_(Class_B)"/>
    <property type="match status" value="1"/>
</dbReference>
<dbReference type="InterPro" id="IPR006638">
    <property type="entry name" value="Elp3/MiaA/NifB-like_rSAM"/>
</dbReference>
<dbReference type="GO" id="GO:0051539">
    <property type="term" value="F:4 iron, 4 sulfur cluster binding"/>
    <property type="evidence" value="ECO:0007669"/>
    <property type="project" value="UniProtKB-KW"/>
</dbReference>
<evidence type="ECO:0000256" key="5">
    <source>
        <dbReference type="ARBA" id="ARBA00022723"/>
    </source>
</evidence>